<dbReference type="GO" id="GO:0000978">
    <property type="term" value="F:RNA polymerase II cis-regulatory region sequence-specific DNA binding"/>
    <property type="evidence" value="ECO:0007669"/>
    <property type="project" value="TreeGrafter"/>
</dbReference>
<dbReference type="Proteomes" id="UP001162131">
    <property type="component" value="Unassembled WGS sequence"/>
</dbReference>
<evidence type="ECO:0000313" key="4">
    <source>
        <dbReference type="Proteomes" id="UP001162131"/>
    </source>
</evidence>
<dbReference type="PROSITE" id="PS51294">
    <property type="entry name" value="HTH_MYB"/>
    <property type="match status" value="1"/>
</dbReference>
<protein>
    <recommendedName>
        <fullName evidence="5">Myb-like DNA-binding domain containing protein</fullName>
    </recommendedName>
</protein>
<dbReference type="InterPro" id="IPR009057">
    <property type="entry name" value="Homeodomain-like_sf"/>
</dbReference>
<organism evidence="3 4">
    <name type="scientific">Blepharisma stoltei</name>
    <dbReference type="NCBI Taxonomy" id="1481888"/>
    <lineage>
        <taxon>Eukaryota</taxon>
        <taxon>Sar</taxon>
        <taxon>Alveolata</taxon>
        <taxon>Ciliophora</taxon>
        <taxon>Postciliodesmatophora</taxon>
        <taxon>Heterotrichea</taxon>
        <taxon>Heterotrichida</taxon>
        <taxon>Blepharismidae</taxon>
        <taxon>Blepharisma</taxon>
    </lineage>
</organism>
<name>A0AAU9KB05_9CILI</name>
<dbReference type="Gene3D" id="1.10.10.60">
    <property type="entry name" value="Homeodomain-like"/>
    <property type="match status" value="2"/>
</dbReference>
<evidence type="ECO:0000313" key="3">
    <source>
        <dbReference type="EMBL" id="CAG9332790.1"/>
    </source>
</evidence>
<dbReference type="EMBL" id="CAJZBQ010000055">
    <property type="protein sequence ID" value="CAG9332790.1"/>
    <property type="molecule type" value="Genomic_DNA"/>
</dbReference>
<dbReference type="Pfam" id="PF13921">
    <property type="entry name" value="Myb_DNA-bind_6"/>
    <property type="match status" value="1"/>
</dbReference>
<dbReference type="InterPro" id="IPR017930">
    <property type="entry name" value="Myb_dom"/>
</dbReference>
<dbReference type="InterPro" id="IPR050560">
    <property type="entry name" value="MYB_TF"/>
</dbReference>
<feature type="domain" description="Myb-like" evidence="1">
    <location>
        <begin position="107"/>
        <end position="165"/>
    </location>
</feature>
<dbReference type="GO" id="GO:0000981">
    <property type="term" value="F:DNA-binding transcription factor activity, RNA polymerase II-specific"/>
    <property type="evidence" value="ECO:0007669"/>
    <property type="project" value="TreeGrafter"/>
</dbReference>
<feature type="domain" description="Myb-like" evidence="1">
    <location>
        <begin position="166"/>
        <end position="216"/>
    </location>
</feature>
<gene>
    <name evidence="3" type="ORF">BSTOLATCC_MIC57079</name>
</gene>
<evidence type="ECO:0008006" key="5">
    <source>
        <dbReference type="Google" id="ProtNLM"/>
    </source>
</evidence>
<dbReference type="GO" id="GO:0005634">
    <property type="term" value="C:nucleus"/>
    <property type="evidence" value="ECO:0007669"/>
    <property type="project" value="TreeGrafter"/>
</dbReference>
<dbReference type="InterPro" id="IPR001005">
    <property type="entry name" value="SANT/Myb"/>
</dbReference>
<dbReference type="AlphaFoldDB" id="A0AAU9KB05"/>
<evidence type="ECO:0000259" key="1">
    <source>
        <dbReference type="PROSITE" id="PS50090"/>
    </source>
</evidence>
<dbReference type="CDD" id="cd00167">
    <property type="entry name" value="SANT"/>
    <property type="match status" value="2"/>
</dbReference>
<evidence type="ECO:0000259" key="2">
    <source>
        <dbReference type="PROSITE" id="PS51294"/>
    </source>
</evidence>
<accession>A0AAU9KB05</accession>
<feature type="domain" description="HTH myb-type" evidence="2">
    <location>
        <begin position="166"/>
        <end position="220"/>
    </location>
</feature>
<dbReference type="PANTHER" id="PTHR45614">
    <property type="entry name" value="MYB PROTEIN-RELATED"/>
    <property type="match status" value="1"/>
</dbReference>
<keyword evidence="4" id="KW-1185">Reference proteome</keyword>
<dbReference type="PROSITE" id="PS50090">
    <property type="entry name" value="MYB_LIKE"/>
    <property type="match status" value="2"/>
</dbReference>
<sequence>MAEDQEQRFFFPQATYPIVPQVASLLPLSYPLIASPETVEENAPKFKYSRVWDKRKIQTLYSLANELCSQMGKSLNELDISDFTEISLKINQDPYKCMMKLREIMMSGTLKPGIWSQAEDEKLESLIASGMKKWGEIANILNKEIHQDLKIRTGKQAKERWNNHLNPEIDRGPWTLHQDKALLDAYKTFGNKWTLIVKAIPNRTESAVKNRVKSLMNKAKQDLKNIGNRDNLLDLLLDKINASIFDSDSITPDSQIKEKITD</sequence>
<proteinExistence type="predicted"/>
<dbReference type="SUPFAM" id="SSF46689">
    <property type="entry name" value="Homeodomain-like"/>
    <property type="match status" value="2"/>
</dbReference>
<reference evidence="3" key="1">
    <citation type="submission" date="2021-09" db="EMBL/GenBank/DDBJ databases">
        <authorList>
            <consortium name="AG Swart"/>
            <person name="Singh M."/>
            <person name="Singh A."/>
            <person name="Seah K."/>
            <person name="Emmerich C."/>
        </authorList>
    </citation>
    <scope>NUCLEOTIDE SEQUENCE</scope>
    <source>
        <strain evidence="3">ATCC30299</strain>
    </source>
</reference>
<comment type="caution">
    <text evidence="3">The sequence shown here is derived from an EMBL/GenBank/DDBJ whole genome shotgun (WGS) entry which is preliminary data.</text>
</comment>
<dbReference type="SMART" id="SM00717">
    <property type="entry name" value="SANT"/>
    <property type="match status" value="2"/>
</dbReference>